<dbReference type="SMART" id="SM00248">
    <property type="entry name" value="ANK"/>
    <property type="match status" value="4"/>
</dbReference>
<feature type="transmembrane region" description="Helical" evidence="2">
    <location>
        <begin position="642"/>
        <end position="665"/>
    </location>
</feature>
<dbReference type="GO" id="GO:0016020">
    <property type="term" value="C:membrane"/>
    <property type="evidence" value="ECO:0007669"/>
    <property type="project" value="TreeGrafter"/>
</dbReference>
<dbReference type="AlphaFoldDB" id="A0AAD4TCW2"/>
<name>A0AAD4TCW2_9MAGN</name>
<feature type="region of interest" description="Disordered" evidence="1">
    <location>
        <begin position="769"/>
        <end position="788"/>
    </location>
</feature>
<dbReference type="Pfam" id="PF12796">
    <property type="entry name" value="Ank_2"/>
    <property type="match status" value="1"/>
</dbReference>
<feature type="compositionally biased region" description="Gly residues" evidence="1">
    <location>
        <begin position="99"/>
        <end position="108"/>
    </location>
</feature>
<proteinExistence type="predicted"/>
<reference evidence="4" key="1">
    <citation type="submission" date="2022-04" db="EMBL/GenBank/DDBJ databases">
        <title>A functionally conserved STORR gene fusion in Papaver species that diverged 16.8 million years ago.</title>
        <authorList>
            <person name="Catania T."/>
        </authorList>
    </citation>
    <scope>NUCLEOTIDE SEQUENCE</scope>
    <source>
        <strain evidence="4">S-188037</strain>
    </source>
</reference>
<evidence type="ECO:0000259" key="3">
    <source>
        <dbReference type="Pfam" id="PF13962"/>
    </source>
</evidence>
<dbReference type="InterPro" id="IPR026961">
    <property type="entry name" value="PGG_dom"/>
</dbReference>
<evidence type="ECO:0000313" key="4">
    <source>
        <dbReference type="EMBL" id="KAI3950976.1"/>
    </source>
</evidence>
<dbReference type="PANTHER" id="PTHR24177:SF365">
    <property type="entry name" value="ANKYRIN REPEAT-CONTAINING PROTEIN NPR4-LIKE ISOFORM X1"/>
    <property type="match status" value="1"/>
</dbReference>
<comment type="caution">
    <text evidence="4">The sequence shown here is derived from an EMBL/GenBank/DDBJ whole genome shotgun (WGS) entry which is preliminary data.</text>
</comment>
<dbReference type="SUPFAM" id="SSF48403">
    <property type="entry name" value="Ankyrin repeat"/>
    <property type="match status" value="1"/>
</dbReference>
<keyword evidence="5" id="KW-1185">Reference proteome</keyword>
<dbReference type="EMBL" id="JAJJMB010002585">
    <property type="protein sequence ID" value="KAI3950976.1"/>
    <property type="molecule type" value="Genomic_DNA"/>
</dbReference>
<organism evidence="4 5">
    <name type="scientific">Papaver atlanticum</name>
    <dbReference type="NCBI Taxonomy" id="357466"/>
    <lineage>
        <taxon>Eukaryota</taxon>
        <taxon>Viridiplantae</taxon>
        <taxon>Streptophyta</taxon>
        <taxon>Embryophyta</taxon>
        <taxon>Tracheophyta</taxon>
        <taxon>Spermatophyta</taxon>
        <taxon>Magnoliopsida</taxon>
        <taxon>Ranunculales</taxon>
        <taxon>Papaveraceae</taxon>
        <taxon>Papaveroideae</taxon>
        <taxon>Papaver</taxon>
    </lineage>
</organism>
<feature type="transmembrane region" description="Helical" evidence="2">
    <location>
        <begin position="714"/>
        <end position="736"/>
    </location>
</feature>
<keyword evidence="2" id="KW-1133">Transmembrane helix</keyword>
<dbReference type="PANTHER" id="PTHR24177">
    <property type="entry name" value="CASKIN"/>
    <property type="match status" value="1"/>
</dbReference>
<feature type="transmembrane region" description="Helical" evidence="2">
    <location>
        <begin position="601"/>
        <end position="622"/>
    </location>
</feature>
<sequence length="788" mass="88847">MSATEIGNDRDNYLLHREMTEIKKLLKVVIESQARQMESQEKLAKYHAQQAKAHAQSQENIQNQMLEVLRSIFRASNKQEENIVKNNNAHLKEITKASGSGGAGGGSGEQKHPSKEEKVVRAIYNPDRSDLLKEGDCQETIAFLNNNPETLEQGVTRNSNTVLHVAIYKKREITLIEEIVKLMSPELLEYRGGEYDFTALHYAAQYGNIEAVVLLVNKNPKLPRLLDKRGFTPLDLALRNVSINQKDVVEYLYSVTKDMDPSPFLGGNGAYTLCKLIEANFYDIALSLVRKFPKVAITKSKSLEMCGLEMVVRRPFAFQSGAKLTWWQNLIYPLIQVDTNSTYIEPVEQAECTIRDEENPLSENLDCAEVEASSKVSIPTTYQEIIMSYLTRGYFLERYLNFDFSTGIFKRLYNQKLVHQQTIALMKQMLVEICKLTTLSRFLGDNPNIMKIAIKHGIFEFVAECLKKNDNLIFSTIPGEESMIQLAITERNEMIVDLLCKSGDKLGEKIDLLSRRDADKNTILHYAAKSAPFAQLNLVSGAVLQIQREMQWYKGVESMLRESDRFTRNTKGDTAQFIFTEAHKDLVKEGQDWLKDTSGSCMIVAALIAIVTFASAFTVPGGNISDSNSLMNGTPVFLGKSSFTVFAVSDALALFSSMISVLMFLALYTSRYSELDFLMSLPQKLIIGLATLFISMVAMLVAFGASMFIVVGSIFAQALIPITLFSCCPLGLFAWLQLPLFVEMVRSTYWGSLFPKHKYIDFPAKKNDNESRKMKKEDQLPEEKDVIE</sequence>
<evidence type="ECO:0000313" key="5">
    <source>
        <dbReference type="Proteomes" id="UP001202328"/>
    </source>
</evidence>
<dbReference type="Gene3D" id="1.25.40.20">
    <property type="entry name" value="Ankyrin repeat-containing domain"/>
    <property type="match status" value="2"/>
</dbReference>
<dbReference type="Proteomes" id="UP001202328">
    <property type="component" value="Unassembled WGS sequence"/>
</dbReference>
<feature type="transmembrane region" description="Helical" evidence="2">
    <location>
        <begin position="685"/>
        <end position="708"/>
    </location>
</feature>
<keyword evidence="2" id="KW-0472">Membrane</keyword>
<feature type="region of interest" description="Disordered" evidence="1">
    <location>
        <begin position="95"/>
        <end position="117"/>
    </location>
</feature>
<gene>
    <name evidence="4" type="ORF">MKW98_026430</name>
</gene>
<keyword evidence="2" id="KW-0812">Transmembrane</keyword>
<evidence type="ECO:0000256" key="2">
    <source>
        <dbReference type="SAM" id="Phobius"/>
    </source>
</evidence>
<protein>
    <recommendedName>
        <fullName evidence="3">PGG domain-containing protein</fullName>
    </recommendedName>
</protein>
<dbReference type="InterPro" id="IPR002110">
    <property type="entry name" value="Ankyrin_rpt"/>
</dbReference>
<dbReference type="InterPro" id="IPR036770">
    <property type="entry name" value="Ankyrin_rpt-contain_sf"/>
</dbReference>
<evidence type="ECO:0000256" key="1">
    <source>
        <dbReference type="SAM" id="MobiDB-lite"/>
    </source>
</evidence>
<feature type="domain" description="PGG" evidence="3">
    <location>
        <begin position="592"/>
        <end position="710"/>
    </location>
</feature>
<dbReference type="Pfam" id="PF13962">
    <property type="entry name" value="PGG"/>
    <property type="match status" value="1"/>
</dbReference>
<accession>A0AAD4TCW2</accession>